<evidence type="ECO:0000313" key="1">
    <source>
        <dbReference type="EMBL" id="AQQ67487.1"/>
    </source>
</evidence>
<dbReference type="STRING" id="260552.Mag101_07420"/>
<dbReference type="OrthoDB" id="5737817at2"/>
<accession>A0A1Q2M5C0</accession>
<protein>
    <recommendedName>
        <fullName evidence="3">DUF3168 domain-containing protein</fullName>
    </recommendedName>
</protein>
<dbReference type="KEGG" id="maga:Mag101_07420"/>
<organism evidence="1 2">
    <name type="scientific">Microbulbifer agarilyticus</name>
    <dbReference type="NCBI Taxonomy" id="260552"/>
    <lineage>
        <taxon>Bacteria</taxon>
        <taxon>Pseudomonadati</taxon>
        <taxon>Pseudomonadota</taxon>
        <taxon>Gammaproteobacteria</taxon>
        <taxon>Cellvibrionales</taxon>
        <taxon>Microbulbiferaceae</taxon>
        <taxon>Microbulbifer</taxon>
    </lineage>
</organism>
<dbReference type="InterPro" id="IPR021508">
    <property type="entry name" value="Gp17-like"/>
</dbReference>
<dbReference type="Pfam" id="PF11367">
    <property type="entry name" value="Tail_completion_gp17"/>
    <property type="match status" value="1"/>
</dbReference>
<proteinExistence type="predicted"/>
<evidence type="ECO:0008006" key="3">
    <source>
        <dbReference type="Google" id="ProtNLM"/>
    </source>
</evidence>
<dbReference type="RefSeq" id="WP_077402906.1">
    <property type="nucleotide sequence ID" value="NZ_CP019650.1"/>
</dbReference>
<evidence type="ECO:0000313" key="2">
    <source>
        <dbReference type="Proteomes" id="UP000188219"/>
    </source>
</evidence>
<gene>
    <name evidence="1" type="ORF">Mag101_07420</name>
</gene>
<name>A0A1Q2M5C0_9GAMM</name>
<reference evidence="1" key="1">
    <citation type="submission" date="2017-02" db="EMBL/GenBank/DDBJ databases">
        <title>Genome of Microbulbifer agarilyticus GP101.</title>
        <authorList>
            <person name="Jung J."/>
            <person name="Bae S.S."/>
            <person name="Baek K."/>
        </authorList>
    </citation>
    <scope>NUCLEOTIDE SEQUENCE [LARGE SCALE GENOMIC DNA]</scope>
    <source>
        <strain evidence="1">GP101</strain>
    </source>
</reference>
<dbReference type="Proteomes" id="UP000188219">
    <property type="component" value="Chromosome"/>
</dbReference>
<dbReference type="AlphaFoldDB" id="A0A1Q2M5C0"/>
<sequence length="119" mass="13119">MIEQSLTTWLRALGATSVRPLFLQVDDAMPGITYTPVAERSSLGIDGTPDTQVSQIQIDVWALSYNDVKSLAQSVMDLNGFAGDFSGLHVGLVEAARNFEDFDAETRRYRVSIDLTIYS</sequence>
<keyword evidence="2" id="KW-1185">Reference proteome</keyword>
<dbReference type="EMBL" id="CP019650">
    <property type="protein sequence ID" value="AQQ67487.1"/>
    <property type="molecule type" value="Genomic_DNA"/>
</dbReference>